<dbReference type="RefSeq" id="WP_132922821.1">
    <property type="nucleotide sequence ID" value="NZ_SJOI01000001.1"/>
</dbReference>
<dbReference type="InterPro" id="IPR018649">
    <property type="entry name" value="SHOCT"/>
</dbReference>
<dbReference type="EMBL" id="SJOI01000001">
    <property type="protein sequence ID" value="TCL04005.1"/>
    <property type="molecule type" value="Genomic_DNA"/>
</dbReference>
<feature type="domain" description="YokE-like PH" evidence="2">
    <location>
        <begin position="41"/>
        <end position="131"/>
    </location>
</feature>
<accession>A0A4R1N9E5</accession>
<evidence type="ECO:0000259" key="2">
    <source>
        <dbReference type="Pfam" id="PF14470"/>
    </source>
</evidence>
<feature type="domain" description="SHOCT" evidence="1">
    <location>
        <begin position="162"/>
        <end position="188"/>
    </location>
</feature>
<evidence type="ECO:0000313" key="4">
    <source>
        <dbReference type="Proteomes" id="UP000294555"/>
    </source>
</evidence>
<dbReference type="OrthoDB" id="2307739at2"/>
<evidence type="ECO:0000259" key="1">
    <source>
        <dbReference type="Pfam" id="PF09851"/>
    </source>
</evidence>
<protein>
    <submittedName>
        <fullName evidence="3">Putative oligomerization/nucleic acid binding protein</fullName>
    </submittedName>
</protein>
<keyword evidence="4" id="KW-1185">Reference proteome</keyword>
<gene>
    <name evidence="3" type="ORF">EZJ58_2104</name>
</gene>
<organism evidence="3 4">
    <name type="scientific">Sodalis ligni</name>
    <dbReference type="NCBI Taxonomy" id="2697027"/>
    <lineage>
        <taxon>Bacteria</taxon>
        <taxon>Pseudomonadati</taxon>
        <taxon>Pseudomonadota</taxon>
        <taxon>Gammaproteobacteria</taxon>
        <taxon>Enterobacterales</taxon>
        <taxon>Bruguierivoracaceae</taxon>
        <taxon>Sodalis</taxon>
    </lineage>
</organism>
<dbReference type="Pfam" id="PF09851">
    <property type="entry name" value="SHOCT"/>
    <property type="match status" value="1"/>
</dbReference>
<comment type="caution">
    <text evidence="3">The sequence shown here is derived from an EMBL/GenBank/DDBJ whole genome shotgun (WGS) entry which is preliminary data.</text>
</comment>
<reference evidence="3 4" key="1">
    <citation type="submission" date="2019-02" db="EMBL/GenBank/DDBJ databases">
        <title>Investigation of anaerobic lignin degradation for improved lignocellulosic biofuels.</title>
        <authorList>
            <person name="Deangelis K."/>
        </authorList>
    </citation>
    <scope>NUCLEOTIDE SEQUENCE [LARGE SCALE GENOMIC DNA]</scope>
    <source>
        <strain evidence="3 4">159R</strain>
    </source>
</reference>
<dbReference type="InterPro" id="IPR039519">
    <property type="entry name" value="YokE-like_PH"/>
</dbReference>
<sequence length="190" mass="20996">MINYKTATLEELKIEFKRLSKQAGDMPLGTRKEFYHLPAILEDDEIPLAVAAGLMGGNTWLITLTDRRVIFLDKGMVFGLKQVNVSLADIVSVSSRTRMMTGSIILNTTGQVYTIENVMKGAVIPFTNLVNSACERLNTSVAGPAATREYPLDPAPMEMIIQLEKLASLKERGILSDEEFSTQKARILAM</sequence>
<dbReference type="Pfam" id="PF14470">
    <property type="entry name" value="bPH_3"/>
    <property type="match status" value="1"/>
</dbReference>
<evidence type="ECO:0000313" key="3">
    <source>
        <dbReference type="EMBL" id="TCL04005.1"/>
    </source>
</evidence>
<dbReference type="AlphaFoldDB" id="A0A4R1N9E5"/>
<dbReference type="Proteomes" id="UP000294555">
    <property type="component" value="Unassembled WGS sequence"/>
</dbReference>
<proteinExistence type="predicted"/>
<name>A0A4R1N9E5_9GAMM</name>